<feature type="region of interest" description="Disordered" evidence="1">
    <location>
        <begin position="57"/>
        <end position="120"/>
    </location>
</feature>
<keyword evidence="3" id="KW-1185">Reference proteome</keyword>
<sequence>MSYESGYKHSQIPYTTPQILVRNEVPRHLNEIQALILLFTTILQRLRYLVSESVHDLVPKPPRESQRSYPRNLARTASDKLYPSYSNDMGVERNVDDSSKRNLNLSRLQGHPTLRDHPIC</sequence>
<evidence type="ECO:0000313" key="2">
    <source>
        <dbReference type="EMBL" id="SJK98969.1"/>
    </source>
</evidence>
<protein>
    <submittedName>
        <fullName evidence="2">Uncharacterized protein</fullName>
    </submittedName>
</protein>
<feature type="compositionally biased region" description="Basic and acidic residues" evidence="1">
    <location>
        <begin position="90"/>
        <end position="100"/>
    </location>
</feature>
<reference evidence="3" key="1">
    <citation type="journal article" date="2017" name="Nat. Ecol. Evol.">
        <title>Genome expansion and lineage-specific genetic innovations in the forest pathogenic fungi Armillaria.</title>
        <authorList>
            <person name="Sipos G."/>
            <person name="Prasanna A.N."/>
            <person name="Walter M.C."/>
            <person name="O'Connor E."/>
            <person name="Balint B."/>
            <person name="Krizsan K."/>
            <person name="Kiss B."/>
            <person name="Hess J."/>
            <person name="Varga T."/>
            <person name="Slot J."/>
            <person name="Riley R."/>
            <person name="Boka B."/>
            <person name="Rigling D."/>
            <person name="Barry K."/>
            <person name="Lee J."/>
            <person name="Mihaltcheva S."/>
            <person name="LaButti K."/>
            <person name="Lipzen A."/>
            <person name="Waldron R."/>
            <person name="Moloney N.M."/>
            <person name="Sperisen C."/>
            <person name="Kredics L."/>
            <person name="Vagvoelgyi C."/>
            <person name="Patrignani A."/>
            <person name="Fitzpatrick D."/>
            <person name="Nagy I."/>
            <person name="Doyle S."/>
            <person name="Anderson J.B."/>
            <person name="Grigoriev I.V."/>
            <person name="Gueldener U."/>
            <person name="Muensterkoetter M."/>
            <person name="Nagy L.G."/>
        </authorList>
    </citation>
    <scope>NUCLEOTIDE SEQUENCE [LARGE SCALE GENOMIC DNA]</scope>
    <source>
        <strain evidence="3">C18/9</strain>
    </source>
</reference>
<proteinExistence type="predicted"/>
<feature type="compositionally biased region" description="Basic and acidic residues" evidence="1">
    <location>
        <begin position="57"/>
        <end position="66"/>
    </location>
</feature>
<dbReference type="EMBL" id="FUEG01000001">
    <property type="protein sequence ID" value="SJK98969.1"/>
    <property type="molecule type" value="Genomic_DNA"/>
</dbReference>
<gene>
    <name evidence="2" type="ORF">ARMOST_02248</name>
</gene>
<evidence type="ECO:0000313" key="3">
    <source>
        <dbReference type="Proteomes" id="UP000219338"/>
    </source>
</evidence>
<evidence type="ECO:0000256" key="1">
    <source>
        <dbReference type="SAM" id="MobiDB-lite"/>
    </source>
</evidence>
<name>A0A284QR64_ARMOS</name>
<dbReference type="Proteomes" id="UP000219338">
    <property type="component" value="Unassembled WGS sequence"/>
</dbReference>
<dbReference type="AlphaFoldDB" id="A0A284QR64"/>
<organism evidence="2 3">
    <name type="scientific">Armillaria ostoyae</name>
    <name type="common">Armillaria root rot fungus</name>
    <dbReference type="NCBI Taxonomy" id="47428"/>
    <lineage>
        <taxon>Eukaryota</taxon>
        <taxon>Fungi</taxon>
        <taxon>Dikarya</taxon>
        <taxon>Basidiomycota</taxon>
        <taxon>Agaricomycotina</taxon>
        <taxon>Agaricomycetes</taxon>
        <taxon>Agaricomycetidae</taxon>
        <taxon>Agaricales</taxon>
        <taxon>Marasmiineae</taxon>
        <taxon>Physalacriaceae</taxon>
        <taxon>Armillaria</taxon>
    </lineage>
</organism>
<accession>A0A284QR64</accession>